<reference evidence="2" key="1">
    <citation type="journal article" date="2017" name="Nature">
        <title>The sunflower genome provides insights into oil metabolism, flowering and Asterid evolution.</title>
        <authorList>
            <person name="Badouin H."/>
            <person name="Gouzy J."/>
            <person name="Grassa C.J."/>
            <person name="Murat F."/>
            <person name="Staton S.E."/>
            <person name="Cottret L."/>
            <person name="Lelandais-Briere C."/>
            <person name="Owens G.L."/>
            <person name="Carrere S."/>
            <person name="Mayjonade B."/>
            <person name="Legrand L."/>
            <person name="Gill N."/>
            <person name="Kane N.C."/>
            <person name="Bowers J.E."/>
            <person name="Hubner S."/>
            <person name="Bellec A."/>
            <person name="Berard A."/>
            <person name="Berges H."/>
            <person name="Blanchet N."/>
            <person name="Boniface M.C."/>
            <person name="Brunel D."/>
            <person name="Catrice O."/>
            <person name="Chaidir N."/>
            <person name="Claudel C."/>
            <person name="Donnadieu C."/>
            <person name="Faraut T."/>
            <person name="Fievet G."/>
            <person name="Helmstetter N."/>
            <person name="King M."/>
            <person name="Knapp S.J."/>
            <person name="Lai Z."/>
            <person name="Le Paslier M.C."/>
            <person name="Lippi Y."/>
            <person name="Lorenzon L."/>
            <person name="Mandel J.R."/>
            <person name="Marage G."/>
            <person name="Marchand G."/>
            <person name="Marquand E."/>
            <person name="Bret-Mestries E."/>
            <person name="Morien E."/>
            <person name="Nambeesan S."/>
            <person name="Nguyen T."/>
            <person name="Pegot-Espagnet P."/>
            <person name="Pouilly N."/>
            <person name="Raftis F."/>
            <person name="Sallet E."/>
            <person name="Schiex T."/>
            <person name="Thomas J."/>
            <person name="Vandecasteele C."/>
            <person name="Vares D."/>
            <person name="Vear F."/>
            <person name="Vautrin S."/>
            <person name="Crespi M."/>
            <person name="Mangin B."/>
            <person name="Burke J.M."/>
            <person name="Salse J."/>
            <person name="Munos S."/>
            <person name="Vincourt P."/>
            <person name="Rieseberg L.H."/>
            <person name="Langlade N.B."/>
        </authorList>
    </citation>
    <scope>NUCLEOTIDE SEQUENCE [LARGE SCALE GENOMIC DNA]</scope>
    <source>
        <strain evidence="2">cv. SF193</strain>
    </source>
</reference>
<evidence type="ECO:0000313" key="1">
    <source>
        <dbReference type="EMBL" id="OTG25393.1"/>
    </source>
</evidence>
<protein>
    <submittedName>
        <fullName evidence="1">Uncharacterized protein</fullName>
    </submittedName>
</protein>
<gene>
    <name evidence="1" type="ORF">HannXRQ_Chr05g0147161</name>
</gene>
<name>A0A251UQT0_HELAN</name>
<sequence length="71" mass="8022">MSTNSSTVASLKFQFCGTCRRFDRTIYMEGCGFFFTSVVDEGQSCIVVVLFKDLRRVAASVTYRPFLGFNI</sequence>
<proteinExistence type="predicted"/>
<dbReference type="EMBL" id="CM007894">
    <property type="protein sequence ID" value="OTG25393.1"/>
    <property type="molecule type" value="Genomic_DNA"/>
</dbReference>
<organism evidence="1 2">
    <name type="scientific">Helianthus annuus</name>
    <name type="common">Common sunflower</name>
    <dbReference type="NCBI Taxonomy" id="4232"/>
    <lineage>
        <taxon>Eukaryota</taxon>
        <taxon>Viridiplantae</taxon>
        <taxon>Streptophyta</taxon>
        <taxon>Embryophyta</taxon>
        <taxon>Tracheophyta</taxon>
        <taxon>Spermatophyta</taxon>
        <taxon>Magnoliopsida</taxon>
        <taxon>eudicotyledons</taxon>
        <taxon>Gunneridae</taxon>
        <taxon>Pentapetalae</taxon>
        <taxon>asterids</taxon>
        <taxon>campanulids</taxon>
        <taxon>Asterales</taxon>
        <taxon>Asteraceae</taxon>
        <taxon>Asteroideae</taxon>
        <taxon>Heliantheae alliance</taxon>
        <taxon>Heliantheae</taxon>
        <taxon>Helianthus</taxon>
    </lineage>
</organism>
<dbReference type="Proteomes" id="UP000215914">
    <property type="component" value="Chromosome 5"/>
</dbReference>
<evidence type="ECO:0000313" key="2">
    <source>
        <dbReference type="Proteomes" id="UP000215914"/>
    </source>
</evidence>
<dbReference type="InParanoid" id="A0A251UQT0"/>
<keyword evidence="2" id="KW-1185">Reference proteome</keyword>
<accession>A0A251UQT0</accession>
<dbReference type="AlphaFoldDB" id="A0A251UQT0"/>